<name>T1AS37_9ZZZZ</name>
<reference evidence="1" key="1">
    <citation type="submission" date="2013-08" db="EMBL/GenBank/DDBJ databases">
        <authorList>
            <person name="Mendez C."/>
            <person name="Richter M."/>
            <person name="Ferrer M."/>
            <person name="Sanchez J."/>
        </authorList>
    </citation>
    <scope>NUCLEOTIDE SEQUENCE</scope>
</reference>
<organism evidence="1">
    <name type="scientific">mine drainage metagenome</name>
    <dbReference type="NCBI Taxonomy" id="410659"/>
    <lineage>
        <taxon>unclassified sequences</taxon>
        <taxon>metagenomes</taxon>
        <taxon>ecological metagenomes</taxon>
    </lineage>
</organism>
<comment type="caution">
    <text evidence="1">The sequence shown here is derived from an EMBL/GenBank/DDBJ whole genome shotgun (WGS) entry which is preliminary data.</text>
</comment>
<keyword evidence="1" id="KW-0808">Transferase</keyword>
<reference evidence="1" key="2">
    <citation type="journal article" date="2014" name="ISME J.">
        <title>Microbial stratification in low pH oxic and suboxic macroscopic growths along an acid mine drainage.</title>
        <authorList>
            <person name="Mendez-Garcia C."/>
            <person name="Mesa V."/>
            <person name="Sprenger R.R."/>
            <person name="Richter M."/>
            <person name="Diez M.S."/>
            <person name="Solano J."/>
            <person name="Bargiela R."/>
            <person name="Golyshina O.V."/>
            <person name="Manteca A."/>
            <person name="Ramos J.L."/>
            <person name="Gallego J.R."/>
            <person name="Llorente I."/>
            <person name="Martins Dos Santos V.A."/>
            <person name="Jensen O.N."/>
            <person name="Pelaez A.I."/>
            <person name="Sanchez J."/>
            <person name="Ferrer M."/>
        </authorList>
    </citation>
    <scope>NUCLEOTIDE SEQUENCE</scope>
</reference>
<dbReference type="EMBL" id="AUZY01005049">
    <property type="protein sequence ID" value="EQD60167.1"/>
    <property type="molecule type" value="Genomic_DNA"/>
</dbReference>
<dbReference type="GO" id="GO:0016740">
    <property type="term" value="F:transferase activity"/>
    <property type="evidence" value="ECO:0007669"/>
    <property type="project" value="UniProtKB-KW"/>
</dbReference>
<dbReference type="AlphaFoldDB" id="T1AS37"/>
<protein>
    <submittedName>
        <fullName evidence="1">Glycosyltransferase 36</fullName>
    </submittedName>
</protein>
<sequence>RYISTVDSGNLAGHLLTLRPGLLALVDEPLYDARLLQGLDDTFALLHEAMLARDDDATALDALRRALDAARASPPQTLAAAAACMQHLLDCAEAVPLDAEPGSDTDLWLQALREQCRDASATLRPFAAWTPPATQAKPCPIPTLRQLADSSAQSMPDTDHLHDQAAAHGAQQHAAVLIQTIERLAQQAGALALMDYGFLYDSQRDLLSIGYNVDERRLDAGFYDLLASEARLTNYVAIAQEQLPQDSWFALGRLLTSGGGEPVLLSWSGSMFEYLMPLLVMPNYAGTLLDQTCR</sequence>
<feature type="non-terminal residue" evidence="1">
    <location>
        <position position="1"/>
    </location>
</feature>
<feature type="non-terminal residue" evidence="1">
    <location>
        <position position="294"/>
    </location>
</feature>
<proteinExistence type="predicted"/>
<dbReference type="Gene3D" id="1.50.10.140">
    <property type="match status" value="1"/>
</dbReference>
<gene>
    <name evidence="1" type="ORF">B1B_07874</name>
</gene>
<accession>T1AS37</accession>
<evidence type="ECO:0000313" key="1">
    <source>
        <dbReference type="EMBL" id="EQD60167.1"/>
    </source>
</evidence>